<sequence length="512" mass="55653">MLLPPFVALYLWPVACIAFFRKYRLQTALCAALLGGYLLLPEKTSFNLPLLPQLDKQTVPAMTALVAVLLVAGASRNRWQTRPAPNVLRGLLPRHPAGLVLLGVLVAGSFLTVLTNGDSVRYGSAVLPGMRPYDGFAAVLAIFMSVLPMLLARKVLARPGDHRLLLGALAIGGFAYSFLALIEVRMSPQLNIWIYGFFQHSFIQHYRGGGVWRPVVFLPHGLWLSIFFMATAIAACGLWRLKAIPRKFFGIAGIWLLGTLILSTSLGAMMITAALLPVALLLRPRGQLVVASVIAAIFLTYPVLRSADQVPLDRVLNFAESINPDRAGSFRTRILNEDIMLAKALQRPVFGWGGWGRSRVIDSSEGNTAGPIADGYWTIVLGVGGWTRYIAEFGLLTAPIFLLLLGWRRRRPGLETGIIAIILAGNLIDLIPNATITPVTWLLAGALWGRLEVGQDSLAEPAIAAGESARPGNRRASGDPPEAPSHPVQETSPLSAYTRQTRRVRRGGNKET</sequence>
<dbReference type="Proteomes" id="UP000295484">
    <property type="component" value="Unassembled WGS sequence"/>
</dbReference>
<feature type="transmembrane region" description="Helical" evidence="2">
    <location>
        <begin position="222"/>
        <end position="241"/>
    </location>
</feature>
<feature type="transmembrane region" description="Helical" evidence="2">
    <location>
        <begin position="253"/>
        <end position="280"/>
    </location>
</feature>
<gene>
    <name evidence="3" type="ORF">EV657_13510</name>
</gene>
<feature type="compositionally biased region" description="Basic residues" evidence="1">
    <location>
        <begin position="500"/>
        <end position="512"/>
    </location>
</feature>
<dbReference type="RefSeq" id="WP_134079498.1">
    <property type="nucleotide sequence ID" value="NZ_SOEB01000035.1"/>
</dbReference>
<keyword evidence="2" id="KW-0812">Transmembrane</keyword>
<feature type="transmembrane region" description="Helical" evidence="2">
    <location>
        <begin position="96"/>
        <end position="115"/>
    </location>
</feature>
<feature type="transmembrane region" description="Helical" evidence="2">
    <location>
        <begin position="58"/>
        <end position="75"/>
    </location>
</feature>
<feature type="transmembrane region" description="Helical" evidence="2">
    <location>
        <begin position="164"/>
        <end position="182"/>
    </location>
</feature>
<reference evidence="3 4" key="1">
    <citation type="submission" date="2019-03" db="EMBL/GenBank/DDBJ databases">
        <title>Genomic Encyclopedia of Type Strains, Phase IV (KMG-IV): sequencing the most valuable type-strain genomes for metagenomic binning, comparative biology and taxonomic classification.</title>
        <authorList>
            <person name="Goeker M."/>
        </authorList>
    </citation>
    <scope>NUCLEOTIDE SEQUENCE [LARGE SCALE GENOMIC DNA]</scope>
    <source>
        <strain evidence="3 4">JA181</strain>
    </source>
</reference>
<comment type="caution">
    <text evidence="3">The sequence shown here is derived from an EMBL/GenBank/DDBJ whole genome shotgun (WGS) entry which is preliminary data.</text>
</comment>
<feature type="compositionally biased region" description="Polar residues" evidence="1">
    <location>
        <begin position="488"/>
        <end position="499"/>
    </location>
</feature>
<evidence type="ECO:0000313" key="4">
    <source>
        <dbReference type="Proteomes" id="UP000295484"/>
    </source>
</evidence>
<feature type="transmembrane region" description="Helical" evidence="2">
    <location>
        <begin position="419"/>
        <end position="444"/>
    </location>
</feature>
<evidence type="ECO:0000313" key="3">
    <source>
        <dbReference type="EMBL" id="TDX21874.1"/>
    </source>
</evidence>
<evidence type="ECO:0000256" key="2">
    <source>
        <dbReference type="SAM" id="Phobius"/>
    </source>
</evidence>
<feature type="transmembrane region" description="Helical" evidence="2">
    <location>
        <begin position="389"/>
        <end position="407"/>
    </location>
</feature>
<dbReference type="EMBL" id="SOEB01000035">
    <property type="protein sequence ID" value="TDX21874.1"/>
    <property type="molecule type" value="Genomic_DNA"/>
</dbReference>
<name>A0A4R8F8E5_9RHOB</name>
<feature type="region of interest" description="Disordered" evidence="1">
    <location>
        <begin position="463"/>
        <end position="512"/>
    </location>
</feature>
<keyword evidence="2" id="KW-1133">Transmembrane helix</keyword>
<evidence type="ECO:0008006" key="5">
    <source>
        <dbReference type="Google" id="ProtNLM"/>
    </source>
</evidence>
<feature type="transmembrane region" description="Helical" evidence="2">
    <location>
        <begin position="135"/>
        <end position="152"/>
    </location>
</feature>
<dbReference type="AlphaFoldDB" id="A0A4R8F8E5"/>
<evidence type="ECO:0000256" key="1">
    <source>
        <dbReference type="SAM" id="MobiDB-lite"/>
    </source>
</evidence>
<protein>
    <recommendedName>
        <fullName evidence="5">O-antigen ligase-like membrane protein</fullName>
    </recommendedName>
</protein>
<keyword evidence="2" id="KW-0472">Membrane</keyword>
<proteinExistence type="predicted"/>
<accession>A0A4R8F8E5</accession>
<organism evidence="3 4">
    <name type="scientific">Rhodovulum visakhapatnamense</name>
    <dbReference type="NCBI Taxonomy" id="364297"/>
    <lineage>
        <taxon>Bacteria</taxon>
        <taxon>Pseudomonadati</taxon>
        <taxon>Pseudomonadota</taxon>
        <taxon>Alphaproteobacteria</taxon>
        <taxon>Rhodobacterales</taxon>
        <taxon>Paracoccaceae</taxon>
        <taxon>Rhodovulum</taxon>
    </lineage>
</organism>